<name>A0A1S6IT17_9FIRM</name>
<dbReference type="GO" id="GO:0006189">
    <property type="term" value="P:'de novo' IMP biosynthetic process"/>
    <property type="evidence" value="ECO:0007669"/>
    <property type="project" value="InterPro"/>
</dbReference>
<dbReference type="PANTHER" id="PTHR43064:SF1">
    <property type="entry name" value="SLL1489 PROTEIN"/>
    <property type="match status" value="1"/>
</dbReference>
<evidence type="ECO:0000259" key="1">
    <source>
        <dbReference type="SMART" id="SM01001"/>
    </source>
</evidence>
<dbReference type="SMART" id="SM01001">
    <property type="entry name" value="AIRC"/>
    <property type="match status" value="1"/>
</dbReference>
<gene>
    <name evidence="2" type="ORF">B0537_01555</name>
</gene>
<dbReference type="Proteomes" id="UP000189464">
    <property type="component" value="Chromosome"/>
</dbReference>
<dbReference type="EMBL" id="CP019698">
    <property type="protein sequence ID" value="AQS57905.1"/>
    <property type="molecule type" value="Genomic_DNA"/>
</dbReference>
<dbReference type="NCBIfam" id="NF033503">
    <property type="entry name" value="LarB"/>
    <property type="match status" value="1"/>
</dbReference>
<dbReference type="GO" id="GO:0016787">
    <property type="term" value="F:hydrolase activity"/>
    <property type="evidence" value="ECO:0007669"/>
    <property type="project" value="InterPro"/>
</dbReference>
<sequence>MGPQELQALLEGVQSGQISVNTALEQLKKLPYDDLGYAKIDHHRHIRKGFPEVIFCQGKTTMQVAEIFHRLAQASGANIIGTRANEEMFQATQRLVPEAQYHALARIIYRQQPDTPKQGLVCVCSAGTADLPVAEEAALTCELMGNQVQRIYDVGVAGIHRLLHHVEQLHRANVIIVVAGMEGALPSVVGGLVARPVIAVPTSVGYGASFHGLAALLGMLNSCASGVTVVNIDNGFGAGYAASLINKLAGEKE</sequence>
<evidence type="ECO:0000313" key="3">
    <source>
        <dbReference type="Proteomes" id="UP000189464"/>
    </source>
</evidence>
<protein>
    <submittedName>
        <fullName evidence="2">1-(5-phosphoribosyl)-5-amino-4-imidazole-carboxylate carboxylase</fullName>
    </submittedName>
</protein>
<dbReference type="InterPro" id="IPR039476">
    <property type="entry name" value="P2CMN_synthase_LarB"/>
</dbReference>
<dbReference type="Pfam" id="PF00731">
    <property type="entry name" value="AIRC"/>
    <property type="match status" value="1"/>
</dbReference>
<dbReference type="RefSeq" id="WP_077712868.1">
    <property type="nucleotide sequence ID" value="NZ_CP019698.1"/>
</dbReference>
<proteinExistence type="predicted"/>
<reference evidence="2 3" key="1">
    <citation type="journal article" date="2016" name="Int. J. Syst. Evol. Microbiol.">
        <title>Desulfotomaculum ferrireducens sp. nov., a moderately thermophilic sulfate-reducing and dissimilatory Fe(III)-reducing bacterium isolated from compost.</title>
        <authorList>
            <person name="Yang G."/>
            <person name="Guo J."/>
            <person name="Zhuang L."/>
            <person name="Yuan Y."/>
            <person name="Zhou S."/>
        </authorList>
    </citation>
    <scope>NUCLEOTIDE SEQUENCE [LARGE SCALE GENOMIC DNA]</scope>
    <source>
        <strain evidence="2 3">GSS09</strain>
    </source>
</reference>
<evidence type="ECO:0000313" key="2">
    <source>
        <dbReference type="EMBL" id="AQS57905.1"/>
    </source>
</evidence>
<dbReference type="Gene3D" id="3.40.50.1970">
    <property type="match status" value="1"/>
</dbReference>
<accession>A0A1S6IT17</accession>
<dbReference type="KEGG" id="dfg:B0537_01555"/>
<feature type="domain" description="PurE" evidence="1">
    <location>
        <begin position="119"/>
        <end position="251"/>
    </location>
</feature>
<dbReference type="SUPFAM" id="SSF52255">
    <property type="entry name" value="N5-CAIR mutase (phosphoribosylaminoimidazole carboxylase, PurE)"/>
    <property type="match status" value="1"/>
</dbReference>
<dbReference type="AlphaFoldDB" id="A0A1S6IT17"/>
<organism evidence="2 3">
    <name type="scientific">Desulforamulus ferrireducens</name>
    <dbReference type="NCBI Taxonomy" id="1833852"/>
    <lineage>
        <taxon>Bacteria</taxon>
        <taxon>Bacillati</taxon>
        <taxon>Bacillota</taxon>
        <taxon>Clostridia</taxon>
        <taxon>Eubacteriales</taxon>
        <taxon>Peptococcaceae</taxon>
        <taxon>Desulforamulus</taxon>
    </lineage>
</organism>
<dbReference type="PANTHER" id="PTHR43064">
    <property type="entry name" value="PHOSPHORIBOSYLAMINOIMIDAZOLE CARBOXYLASE-RELATED"/>
    <property type="match status" value="1"/>
</dbReference>
<dbReference type="STRING" id="1833852.B0537_01555"/>
<dbReference type="InterPro" id="IPR000031">
    <property type="entry name" value="PurE_dom"/>
</dbReference>
<keyword evidence="3" id="KW-1185">Reference proteome</keyword>